<reference evidence="4" key="1">
    <citation type="submission" date="2016-04" db="EMBL/GenBank/DDBJ databases">
        <authorList>
            <person name="Nguyen H.D."/>
            <person name="Kesanakurti P."/>
            <person name="Cullis J."/>
            <person name="Levesque C.A."/>
            <person name="Hambleton S."/>
        </authorList>
    </citation>
    <scope>NUCLEOTIDE SEQUENCE</scope>
    <source>
        <strain evidence="4">DAOMC 238032</strain>
    </source>
</reference>
<organism evidence="4 5">
    <name type="scientific">Tilletia caries</name>
    <name type="common">wheat bunt fungus</name>
    <dbReference type="NCBI Taxonomy" id="13290"/>
    <lineage>
        <taxon>Eukaryota</taxon>
        <taxon>Fungi</taxon>
        <taxon>Dikarya</taxon>
        <taxon>Basidiomycota</taxon>
        <taxon>Ustilaginomycotina</taxon>
        <taxon>Exobasidiomycetes</taxon>
        <taxon>Tilletiales</taxon>
        <taxon>Tilletiaceae</taxon>
        <taxon>Tilletia</taxon>
    </lineage>
</organism>
<name>A0A177UWN7_9BASI</name>
<proteinExistence type="predicted"/>
<feature type="transmembrane region" description="Helical" evidence="2">
    <location>
        <begin position="187"/>
        <end position="213"/>
    </location>
</feature>
<feature type="transmembrane region" description="Helical" evidence="2">
    <location>
        <begin position="424"/>
        <end position="449"/>
    </location>
</feature>
<feature type="transmembrane region" description="Helical" evidence="2">
    <location>
        <begin position="141"/>
        <end position="166"/>
    </location>
</feature>
<protein>
    <submittedName>
        <fullName evidence="4">Uncharacterized protein</fullName>
    </submittedName>
</protein>
<dbReference type="Proteomes" id="UP000077671">
    <property type="component" value="Unassembled WGS sequence"/>
</dbReference>
<feature type="transmembrane region" description="Helical" evidence="2">
    <location>
        <begin position="100"/>
        <end position="121"/>
    </location>
</feature>
<evidence type="ECO:0000313" key="4">
    <source>
        <dbReference type="EMBL" id="KAE8240859.1"/>
    </source>
</evidence>
<dbReference type="EMBL" id="LWDD02002402">
    <property type="protein sequence ID" value="KAE8240859.1"/>
    <property type="molecule type" value="Genomic_DNA"/>
</dbReference>
<feature type="transmembrane region" description="Helical" evidence="2">
    <location>
        <begin position="390"/>
        <end position="412"/>
    </location>
</feature>
<feature type="transmembrane region" description="Helical" evidence="2">
    <location>
        <begin position="259"/>
        <end position="281"/>
    </location>
</feature>
<accession>A0A177UWN7</accession>
<evidence type="ECO:0000313" key="6">
    <source>
        <dbReference type="Proteomes" id="UP000836402"/>
    </source>
</evidence>
<dbReference type="EMBL" id="CAJHJG010005325">
    <property type="protein sequence ID" value="CAD6949408.1"/>
    <property type="molecule type" value="Genomic_DNA"/>
</dbReference>
<dbReference type="AlphaFoldDB" id="A0A177UWN7"/>
<keyword evidence="2" id="KW-1133">Transmembrane helix</keyword>
<evidence type="ECO:0000313" key="5">
    <source>
        <dbReference type="Proteomes" id="UP000077671"/>
    </source>
</evidence>
<keyword evidence="2" id="KW-0812">Transmembrane</keyword>
<evidence type="ECO:0000313" key="3">
    <source>
        <dbReference type="EMBL" id="CAD6949408.1"/>
    </source>
</evidence>
<dbReference type="Proteomes" id="UP000836402">
    <property type="component" value="Unassembled WGS sequence"/>
</dbReference>
<evidence type="ECO:0000256" key="1">
    <source>
        <dbReference type="SAM" id="MobiDB-lite"/>
    </source>
</evidence>
<keyword evidence="2" id="KW-0472">Membrane</keyword>
<keyword evidence="6" id="KW-1185">Reference proteome</keyword>
<sequence>MSSPSIYDRFNLLPPPPPTAFSHHDQAARRMRLPDFENVQEARDFLHDMFVWHHGSVLTAARTTFACLMAALFIGSAGREIWLYAQRRRWLLRMVKTPEGMVIVPSITAFWATLGSIYLLVNCSQAFAELAYLHQDLPTPHMPLWVILQFIPLAYAIFWASCGSYYGRVPGSRRYELLKRESRGPSLSPFAANCVWITIPTLQACIVLIPALLSDALYESTRRNANLKMVEMSTTTELSEELLRSIQELWLQRRHCLEWLAIGTLLWFIFTLCYVAVYASLSLRLVIKLHQHLSALLQLKQAREVVGTVRMDCETLVTVSPTEGRARRWHGIISDMPLSTVVLVEEKDDVLITSPTVGLFPNVAPASARHEPLGDGQGFRRVIWLYSLESGIIFLGCAGFGILALSISIVAVDAVELDKMERMVGFGLLATQLIGAGLGFVILACNVFLDRSQAFTTLMHGRYRSGGIDMPTSRHATCPRLGIDPPSQDDQQMELPIRRSSSWGSSN</sequence>
<reference evidence="4" key="2">
    <citation type="journal article" date="2019" name="IMA Fungus">
        <title>Genome sequencing and comparison of five Tilletia species to identify candidate genes for the detection of regulated species infecting wheat.</title>
        <authorList>
            <person name="Nguyen H.D.T."/>
            <person name="Sultana T."/>
            <person name="Kesanakurti P."/>
            <person name="Hambleton S."/>
        </authorList>
    </citation>
    <scope>NUCLEOTIDE SEQUENCE</scope>
    <source>
        <strain evidence="4">DAOMC 238032</strain>
    </source>
</reference>
<reference evidence="3" key="3">
    <citation type="submission" date="2020-10" db="EMBL/GenBank/DDBJ databases">
        <authorList>
            <person name="Sedaghatjoo S."/>
        </authorList>
    </citation>
    <scope>NUCLEOTIDE SEQUENCE</scope>
    <source>
        <strain evidence="3">AZH3</strain>
    </source>
</reference>
<feature type="transmembrane region" description="Helical" evidence="2">
    <location>
        <begin position="59"/>
        <end position="79"/>
    </location>
</feature>
<evidence type="ECO:0000256" key="2">
    <source>
        <dbReference type="SAM" id="Phobius"/>
    </source>
</evidence>
<gene>
    <name evidence="4" type="ORF">A4X03_0g8287</name>
    <name evidence="3" type="ORF">JKIAZH3_G5533</name>
</gene>
<comment type="caution">
    <text evidence="4">The sequence shown here is derived from an EMBL/GenBank/DDBJ whole genome shotgun (WGS) entry which is preliminary data.</text>
</comment>
<feature type="region of interest" description="Disordered" evidence="1">
    <location>
        <begin position="479"/>
        <end position="507"/>
    </location>
</feature>